<dbReference type="PANTHER" id="PTHR43539:SF78">
    <property type="entry name" value="FLAVIN-CONTAINING MONOOXYGENASE"/>
    <property type="match status" value="1"/>
</dbReference>
<dbReference type="Gene3D" id="3.50.50.60">
    <property type="entry name" value="FAD/NAD(P)-binding domain"/>
    <property type="match status" value="2"/>
</dbReference>
<reference evidence="4" key="2">
    <citation type="submission" date="2020-09" db="EMBL/GenBank/DDBJ databases">
        <authorList>
            <person name="Sun Q."/>
            <person name="Zhou Y."/>
        </authorList>
    </citation>
    <scope>NUCLEOTIDE SEQUENCE</scope>
    <source>
        <strain evidence="4">CGMCC 4.7430</strain>
    </source>
</reference>
<sequence length="431" mass="45476">MSAGRLVVVVAARAVWQTAAGAVGKTARAPAVHSDVDEIDVVVIGAGQAGLSSAYYLRRFGYEPLVLDAADGPGGAWRHRSPTLTMDKVHGIFDLPGIRRDLNDDRSGGRDLDGERSGGRDSDGGRSGGRDSDDGRSGGRDSDGGRSGGRPAAEVVPAYYGDYERRLGLRVVRPVKVAAVARAGERLVVTADTGQWAARAVVNATGTWTRPYWPYYPGARDFRGRQSHYATYRGPAEFAGRRVVVVGGGHSAAHVLSELAGVAASTLWVTRSLPAFSDADFGEQARRAAVARVEERVRAGLVPQSVVSVTGLGHTPVVREALAKGAMERLPMFERITEYGVRWADGSSHEADTIVWATGFRSALDHLAPLRLREPGGGIKVDGTQAVREPGLQLVGYGPSASTIGANRAGRTAAENVRRFMTGGSPASTAA</sequence>
<evidence type="ECO:0000256" key="2">
    <source>
        <dbReference type="SAM" id="MobiDB-lite"/>
    </source>
</evidence>
<dbReference type="InterPro" id="IPR050982">
    <property type="entry name" value="Auxin_biosynth/cation_transpt"/>
</dbReference>
<dbReference type="Proteomes" id="UP000660745">
    <property type="component" value="Unassembled WGS sequence"/>
</dbReference>
<keyword evidence="1" id="KW-0560">Oxidoreductase</keyword>
<evidence type="ECO:0000313" key="4">
    <source>
        <dbReference type="EMBL" id="GGP06513.1"/>
    </source>
</evidence>
<proteinExistence type="predicted"/>
<protein>
    <submittedName>
        <fullName evidence="4">Oxidoreductase</fullName>
    </submittedName>
</protein>
<dbReference type="GO" id="GO:0004497">
    <property type="term" value="F:monooxygenase activity"/>
    <property type="evidence" value="ECO:0007669"/>
    <property type="project" value="TreeGrafter"/>
</dbReference>
<gene>
    <name evidence="4" type="ORF">GCM10012278_30430</name>
</gene>
<feature type="domain" description="FAD/NAD(P)-binding" evidence="3">
    <location>
        <begin position="40"/>
        <end position="392"/>
    </location>
</feature>
<name>A0A918A4J0_9ACTN</name>
<evidence type="ECO:0000256" key="1">
    <source>
        <dbReference type="ARBA" id="ARBA00023002"/>
    </source>
</evidence>
<dbReference type="GO" id="GO:0050660">
    <property type="term" value="F:flavin adenine dinucleotide binding"/>
    <property type="evidence" value="ECO:0007669"/>
    <property type="project" value="TreeGrafter"/>
</dbReference>
<dbReference type="SUPFAM" id="SSF51905">
    <property type="entry name" value="FAD/NAD(P)-binding domain"/>
    <property type="match status" value="2"/>
</dbReference>
<accession>A0A918A4J0</accession>
<feature type="region of interest" description="Disordered" evidence="2">
    <location>
        <begin position="103"/>
        <end position="153"/>
    </location>
</feature>
<dbReference type="Pfam" id="PF07992">
    <property type="entry name" value="Pyr_redox_2"/>
    <property type="match status" value="1"/>
</dbReference>
<evidence type="ECO:0000259" key="3">
    <source>
        <dbReference type="Pfam" id="PF07992"/>
    </source>
</evidence>
<dbReference type="PRINTS" id="PR00411">
    <property type="entry name" value="PNDRDTASEI"/>
</dbReference>
<reference evidence="4" key="1">
    <citation type="journal article" date="2014" name="Int. J. Syst. Evol. Microbiol.">
        <title>Complete genome sequence of Corynebacterium casei LMG S-19264T (=DSM 44701T), isolated from a smear-ripened cheese.</title>
        <authorList>
            <consortium name="US DOE Joint Genome Institute (JGI-PGF)"/>
            <person name="Walter F."/>
            <person name="Albersmeier A."/>
            <person name="Kalinowski J."/>
            <person name="Ruckert C."/>
        </authorList>
    </citation>
    <scope>NUCLEOTIDE SEQUENCE</scope>
    <source>
        <strain evidence="4">CGMCC 4.7430</strain>
    </source>
</reference>
<organism evidence="4 5">
    <name type="scientific">Nonomuraea glycinis</name>
    <dbReference type="NCBI Taxonomy" id="2047744"/>
    <lineage>
        <taxon>Bacteria</taxon>
        <taxon>Bacillati</taxon>
        <taxon>Actinomycetota</taxon>
        <taxon>Actinomycetes</taxon>
        <taxon>Streptosporangiales</taxon>
        <taxon>Streptosporangiaceae</taxon>
        <taxon>Nonomuraea</taxon>
    </lineage>
</organism>
<evidence type="ECO:0000313" key="5">
    <source>
        <dbReference type="Proteomes" id="UP000660745"/>
    </source>
</evidence>
<dbReference type="InterPro" id="IPR036188">
    <property type="entry name" value="FAD/NAD-bd_sf"/>
</dbReference>
<keyword evidence="5" id="KW-1185">Reference proteome</keyword>
<dbReference type="AlphaFoldDB" id="A0A918A4J0"/>
<dbReference type="InterPro" id="IPR023753">
    <property type="entry name" value="FAD/NAD-binding_dom"/>
</dbReference>
<comment type="caution">
    <text evidence="4">The sequence shown here is derived from an EMBL/GenBank/DDBJ whole genome shotgun (WGS) entry which is preliminary data.</text>
</comment>
<dbReference type="PANTHER" id="PTHR43539">
    <property type="entry name" value="FLAVIN-BINDING MONOOXYGENASE-LIKE PROTEIN (AFU_ORTHOLOGUE AFUA_4G09220)"/>
    <property type="match status" value="1"/>
</dbReference>
<dbReference type="EMBL" id="BMNK01000004">
    <property type="protein sequence ID" value="GGP06513.1"/>
    <property type="molecule type" value="Genomic_DNA"/>
</dbReference>
<feature type="compositionally biased region" description="Basic and acidic residues" evidence="2">
    <location>
        <begin position="103"/>
        <end position="144"/>
    </location>
</feature>
<dbReference type="PRINTS" id="PR00368">
    <property type="entry name" value="FADPNR"/>
</dbReference>